<dbReference type="SUPFAM" id="SSF56281">
    <property type="entry name" value="Metallo-hydrolase/oxidoreductase"/>
    <property type="match status" value="1"/>
</dbReference>
<dbReference type="AlphaFoldDB" id="A0A1F7U8B6"/>
<evidence type="ECO:0000313" key="4">
    <source>
        <dbReference type="Proteomes" id="UP000177088"/>
    </source>
</evidence>
<dbReference type="SMART" id="SM00849">
    <property type="entry name" value="Lactamase_B"/>
    <property type="match status" value="1"/>
</dbReference>
<reference evidence="3 4" key="1">
    <citation type="journal article" date="2016" name="Nat. Commun.">
        <title>Thousands of microbial genomes shed light on interconnected biogeochemical processes in an aquifer system.</title>
        <authorList>
            <person name="Anantharaman K."/>
            <person name="Brown C.T."/>
            <person name="Hug L.A."/>
            <person name="Sharon I."/>
            <person name="Castelle C.J."/>
            <person name="Probst A.J."/>
            <person name="Thomas B.C."/>
            <person name="Singh A."/>
            <person name="Wilkins M.J."/>
            <person name="Karaoz U."/>
            <person name="Brodie E.L."/>
            <person name="Williams K.H."/>
            <person name="Hubbard S.S."/>
            <person name="Banfield J.F."/>
        </authorList>
    </citation>
    <scope>NUCLEOTIDE SEQUENCE [LARGE SCALE GENOMIC DNA]</scope>
</reference>
<dbReference type="Gene3D" id="3.60.15.10">
    <property type="entry name" value="Ribonuclease Z/Hydroxyacylglutathione hydrolase-like"/>
    <property type="match status" value="1"/>
</dbReference>
<dbReference type="PANTHER" id="PTHR30619:SF1">
    <property type="entry name" value="RECOMBINATION PROTEIN 2"/>
    <property type="match status" value="1"/>
</dbReference>
<dbReference type="InterPro" id="IPR035681">
    <property type="entry name" value="ComA-like_MBL"/>
</dbReference>
<keyword evidence="1" id="KW-0732">Signal</keyword>
<dbReference type="InterPro" id="IPR001279">
    <property type="entry name" value="Metallo-B-lactamas"/>
</dbReference>
<organism evidence="3 4">
    <name type="scientific">Candidatus Uhrbacteria bacterium RIFCSPHIGHO2_02_FULL_60_10</name>
    <dbReference type="NCBI Taxonomy" id="1802392"/>
    <lineage>
        <taxon>Bacteria</taxon>
        <taxon>Candidatus Uhriibacteriota</taxon>
    </lineage>
</organism>
<dbReference type="Pfam" id="PF00753">
    <property type="entry name" value="Lactamase_B"/>
    <property type="match status" value="1"/>
</dbReference>
<protein>
    <recommendedName>
        <fullName evidence="2">Metallo-beta-lactamase domain-containing protein</fullName>
    </recommendedName>
</protein>
<feature type="chain" id="PRO_5009533027" description="Metallo-beta-lactamase domain-containing protein" evidence="1">
    <location>
        <begin position="25"/>
        <end position="298"/>
    </location>
</feature>
<dbReference type="Proteomes" id="UP000177088">
    <property type="component" value="Unassembled WGS sequence"/>
</dbReference>
<name>A0A1F7U8B6_9BACT</name>
<dbReference type="InterPro" id="IPR036866">
    <property type="entry name" value="RibonucZ/Hydroxyglut_hydro"/>
</dbReference>
<comment type="caution">
    <text evidence="3">The sequence shown here is derived from an EMBL/GenBank/DDBJ whole genome shotgun (WGS) entry which is preliminary data.</text>
</comment>
<accession>A0A1F7U8B6</accession>
<dbReference type="InterPro" id="IPR052159">
    <property type="entry name" value="Competence_DNA_uptake"/>
</dbReference>
<evidence type="ECO:0000259" key="2">
    <source>
        <dbReference type="SMART" id="SM00849"/>
    </source>
</evidence>
<dbReference type="PANTHER" id="PTHR30619">
    <property type="entry name" value="DNA INTERNALIZATION/COMPETENCE PROTEIN COMEC/REC2"/>
    <property type="match status" value="1"/>
</dbReference>
<dbReference type="EMBL" id="MGEA01000020">
    <property type="protein sequence ID" value="OGL74510.1"/>
    <property type="molecule type" value="Genomic_DNA"/>
</dbReference>
<sequence>MNKKLLFCGAAMAAALLIVSLVYARDATPKVSFLDVGQGDSALIRDGDREMLIDGGPDRTALARLGQTMPFFDRTIEYAVLTHAHADHLNGLMETLTRYRVLVLVVPPHAFSEPAGQKLLAAAVEAGTAVTVGDCGDRFAVGRGQVEILWPCTESLKVQKLISSKGHHRHGASADGVSDNESDNGGLNNLSLIMRLTGADRRPENGVLFMGDAEEAEAQDLMAAVADIRAKILKVSHHGSRNGTSTALLERIRPMEAVISVGRNNYGHPSPAVLTRLKRAGIRIWRTDQAATVSFPLR</sequence>
<feature type="domain" description="Metallo-beta-lactamase" evidence="2">
    <location>
        <begin position="38"/>
        <end position="263"/>
    </location>
</feature>
<evidence type="ECO:0000256" key="1">
    <source>
        <dbReference type="SAM" id="SignalP"/>
    </source>
</evidence>
<evidence type="ECO:0000313" key="3">
    <source>
        <dbReference type="EMBL" id="OGL74510.1"/>
    </source>
</evidence>
<gene>
    <name evidence="3" type="ORF">A3C96_01590</name>
</gene>
<proteinExistence type="predicted"/>
<feature type="signal peptide" evidence="1">
    <location>
        <begin position="1"/>
        <end position="24"/>
    </location>
</feature>
<dbReference type="CDD" id="cd07731">
    <property type="entry name" value="ComA-like_MBL-fold"/>
    <property type="match status" value="1"/>
</dbReference>